<reference evidence="1" key="1">
    <citation type="submission" date="2024-06" db="EMBL/GenBank/DDBJ databases">
        <title>Methylostella associata gen. nov., sp. nov., a novel Ancalomicrobiaceae-affiliated facultatively methylotrophic bacteria that feed on methanotrophs of the genus Methylococcus.</title>
        <authorList>
            <person name="Saltykova V."/>
            <person name="Danilova O.V."/>
            <person name="Oshkin I.Y."/>
            <person name="Belova S.E."/>
            <person name="Pimenov N.V."/>
            <person name="Dedysh S.N."/>
        </authorList>
    </citation>
    <scope>NUCLEOTIDE SEQUENCE</scope>
    <source>
        <strain evidence="1">S20</strain>
    </source>
</reference>
<accession>A0AAU7XAX1</accession>
<gene>
    <name evidence="1" type="ORF">ABS361_00995</name>
</gene>
<organism evidence="1">
    <name type="scientific">Methyloraptor flagellatus</name>
    <dbReference type="NCBI Taxonomy" id="3162530"/>
    <lineage>
        <taxon>Bacteria</taxon>
        <taxon>Pseudomonadati</taxon>
        <taxon>Pseudomonadota</taxon>
        <taxon>Alphaproteobacteria</taxon>
        <taxon>Hyphomicrobiales</taxon>
        <taxon>Ancalomicrobiaceae</taxon>
        <taxon>Methyloraptor</taxon>
    </lineage>
</organism>
<protein>
    <submittedName>
        <fullName evidence="1">DUF2948 family protein</fullName>
    </submittedName>
</protein>
<dbReference type="AlphaFoldDB" id="A0AAU7XAX1"/>
<proteinExistence type="predicted"/>
<dbReference type="RefSeq" id="WP_407050006.1">
    <property type="nucleotide sequence ID" value="NZ_CP158568.1"/>
</dbReference>
<name>A0AAU7XAX1_9HYPH</name>
<sequence>MSALKLLALDAEDLAVVSAHVQDAVLKVADVSWRPKERRLVVALNRFVWEGVGAGRKHGFERRRACLHFARVDAVKATRIRPDLPDTVLELLAIRFEETNAPGGTVELLFAGGGTIRLEVECIEAGLADLGAAWSTEKMPAHEG</sequence>
<dbReference type="KEGG" id="mflg:ABS361_00995"/>
<dbReference type="EMBL" id="CP158568">
    <property type="protein sequence ID" value="XBY44914.1"/>
    <property type="molecule type" value="Genomic_DNA"/>
</dbReference>
<evidence type="ECO:0000313" key="1">
    <source>
        <dbReference type="EMBL" id="XBY44914.1"/>
    </source>
</evidence>
<dbReference type="Pfam" id="PF11164">
    <property type="entry name" value="DUF2948"/>
    <property type="match status" value="1"/>
</dbReference>
<dbReference type="InterPro" id="IPR021335">
    <property type="entry name" value="DUF2948"/>
</dbReference>